<keyword evidence="6" id="KW-1185">Reference proteome</keyword>
<comment type="similarity">
    <text evidence="2 4">Belongs to the cytochrome P450 family.</text>
</comment>
<reference evidence="5 6" key="1">
    <citation type="submission" date="2019-07" db="EMBL/GenBank/DDBJ databases">
        <title>Lentzea xizangensis sp. nov., isolated from Qinghai-Tibetan Plateau Soils.</title>
        <authorList>
            <person name="Huang J."/>
        </authorList>
    </citation>
    <scope>NUCLEOTIDE SEQUENCE [LARGE SCALE GENOMIC DNA]</scope>
    <source>
        <strain evidence="5 6">FXJ1.1311</strain>
    </source>
</reference>
<dbReference type="InterPro" id="IPR036396">
    <property type="entry name" value="Cyt_P450_sf"/>
</dbReference>
<evidence type="ECO:0000256" key="2">
    <source>
        <dbReference type="ARBA" id="ARBA00010617"/>
    </source>
</evidence>
<sequence length="472" mass="51861">MAVSWCPWRLRKEGSCYAQGASDACCVVRFRSQRPGDRALHVLLMINADGGLVPPAVLLGGSMTTGVLTAPGPAGDRFIGNLGDFSASPLEFLTECVRTYGDVVMLGSHNVLLAHPDDIERVLVDRDSAFVKTTNKTLLHTRKQGFPGAMMNSDGEDWHAKRRRLSPAFTRRMVDAAALVAREEADRAFASWRGGQTVEPDHDLSVLTLRTITRLMFGDAIGQADIDTIGRLVAVIMDFSEQQIMLPQWFPTPRGLRLRRSLREIDELLTRIMRTAPADSPVLEVLRGSGLSDSDVQDELATLLLAGFETSKNAITWACHLLAGHPDVADRVAADPSYADRVVREVLRLYPTTWITSREAARDVEFQGHHVPAGTTVTVCQWVTHRDERWFAGAAEFRPDRWEDGLAARGAYFPFGLGPRACIGGAVATTEIVVAVSEICRRFRLHAAGDVTVRPALALQARGARFRLEARG</sequence>
<dbReference type="PRINTS" id="PR00385">
    <property type="entry name" value="P450"/>
</dbReference>
<feature type="binding site" description="axial binding residue" evidence="3">
    <location>
        <position position="422"/>
    </location>
    <ligand>
        <name>heme</name>
        <dbReference type="ChEBI" id="CHEBI:30413"/>
    </ligand>
    <ligandPart>
        <name>Fe</name>
        <dbReference type="ChEBI" id="CHEBI:18248"/>
    </ligandPart>
</feature>
<gene>
    <name evidence="5" type="ORF">FKR81_25740</name>
</gene>
<evidence type="ECO:0000313" key="5">
    <source>
        <dbReference type="EMBL" id="TWP49077.1"/>
    </source>
</evidence>
<keyword evidence="3 4" id="KW-0349">Heme</keyword>
<dbReference type="OrthoDB" id="5290182at2"/>
<dbReference type="PRINTS" id="PR00463">
    <property type="entry name" value="EP450I"/>
</dbReference>
<dbReference type="Pfam" id="PF00067">
    <property type="entry name" value="p450"/>
    <property type="match status" value="1"/>
</dbReference>
<comment type="cofactor">
    <cofactor evidence="1 3">
        <name>heme</name>
        <dbReference type="ChEBI" id="CHEBI:30413"/>
    </cofactor>
</comment>
<dbReference type="GO" id="GO:0020037">
    <property type="term" value="F:heme binding"/>
    <property type="evidence" value="ECO:0007669"/>
    <property type="project" value="InterPro"/>
</dbReference>
<dbReference type="Gene3D" id="1.10.630.10">
    <property type="entry name" value="Cytochrome P450"/>
    <property type="match status" value="1"/>
</dbReference>
<keyword evidence="4" id="KW-0560">Oxidoreductase</keyword>
<dbReference type="GO" id="GO:0005506">
    <property type="term" value="F:iron ion binding"/>
    <property type="evidence" value="ECO:0007669"/>
    <property type="project" value="InterPro"/>
</dbReference>
<comment type="caution">
    <text evidence="5">The sequence shown here is derived from an EMBL/GenBank/DDBJ whole genome shotgun (WGS) entry which is preliminary data.</text>
</comment>
<name>A0A563EQM2_9PSEU</name>
<dbReference type="GO" id="GO:0016705">
    <property type="term" value="F:oxidoreductase activity, acting on paired donors, with incorporation or reduction of molecular oxygen"/>
    <property type="evidence" value="ECO:0007669"/>
    <property type="project" value="InterPro"/>
</dbReference>
<proteinExistence type="inferred from homology"/>
<evidence type="ECO:0000256" key="1">
    <source>
        <dbReference type="ARBA" id="ARBA00001971"/>
    </source>
</evidence>
<dbReference type="PROSITE" id="PS00086">
    <property type="entry name" value="CYTOCHROME_P450"/>
    <property type="match status" value="1"/>
</dbReference>
<keyword evidence="4" id="KW-0503">Monooxygenase</keyword>
<dbReference type="InterPro" id="IPR001128">
    <property type="entry name" value="Cyt_P450"/>
</dbReference>
<dbReference type="EMBL" id="VOBR01000017">
    <property type="protein sequence ID" value="TWP49077.1"/>
    <property type="molecule type" value="Genomic_DNA"/>
</dbReference>
<dbReference type="GO" id="GO:0004497">
    <property type="term" value="F:monooxygenase activity"/>
    <property type="evidence" value="ECO:0007669"/>
    <property type="project" value="UniProtKB-KW"/>
</dbReference>
<dbReference type="PANTHER" id="PTHR24305">
    <property type="entry name" value="CYTOCHROME P450"/>
    <property type="match status" value="1"/>
</dbReference>
<dbReference type="InterPro" id="IPR017972">
    <property type="entry name" value="Cyt_P450_CS"/>
</dbReference>
<dbReference type="SUPFAM" id="SSF48264">
    <property type="entry name" value="Cytochrome P450"/>
    <property type="match status" value="1"/>
</dbReference>
<dbReference type="AlphaFoldDB" id="A0A563EQM2"/>
<dbReference type="InterPro" id="IPR002401">
    <property type="entry name" value="Cyt_P450_E_grp-I"/>
</dbReference>
<dbReference type="InterPro" id="IPR050121">
    <property type="entry name" value="Cytochrome_P450_monoxygenase"/>
</dbReference>
<keyword evidence="3 4" id="KW-0479">Metal-binding</keyword>
<evidence type="ECO:0000256" key="3">
    <source>
        <dbReference type="PIRSR" id="PIRSR602401-1"/>
    </source>
</evidence>
<keyword evidence="3 4" id="KW-0408">Iron</keyword>
<dbReference type="PANTHER" id="PTHR24305:SF166">
    <property type="entry name" value="CYTOCHROME P450 12A4, MITOCHONDRIAL-RELATED"/>
    <property type="match status" value="1"/>
</dbReference>
<evidence type="ECO:0000256" key="4">
    <source>
        <dbReference type="RuleBase" id="RU000461"/>
    </source>
</evidence>
<evidence type="ECO:0000313" key="6">
    <source>
        <dbReference type="Proteomes" id="UP000316639"/>
    </source>
</evidence>
<protein>
    <submittedName>
        <fullName evidence="5">Cytochrome P450</fullName>
    </submittedName>
</protein>
<accession>A0A563EQM2</accession>
<organism evidence="5 6">
    <name type="scientific">Lentzea tibetensis</name>
    <dbReference type="NCBI Taxonomy" id="2591470"/>
    <lineage>
        <taxon>Bacteria</taxon>
        <taxon>Bacillati</taxon>
        <taxon>Actinomycetota</taxon>
        <taxon>Actinomycetes</taxon>
        <taxon>Pseudonocardiales</taxon>
        <taxon>Pseudonocardiaceae</taxon>
        <taxon>Lentzea</taxon>
    </lineage>
</organism>
<dbReference type="Proteomes" id="UP000316639">
    <property type="component" value="Unassembled WGS sequence"/>
</dbReference>